<dbReference type="SUPFAM" id="SSF51905">
    <property type="entry name" value="FAD/NAD(P)-binding domain"/>
    <property type="match status" value="1"/>
</dbReference>
<accession>A0AAP0HG69</accession>
<dbReference type="InterPro" id="IPR057853">
    <property type="entry name" value="Beta-prop_WDR11_2nd"/>
</dbReference>
<proteinExistence type="predicted"/>
<evidence type="ECO:0000259" key="1">
    <source>
        <dbReference type="Pfam" id="PF23752"/>
    </source>
</evidence>
<keyword evidence="3" id="KW-1185">Reference proteome</keyword>
<dbReference type="Pfam" id="PF23752">
    <property type="entry name" value="Beta-prop_WDR11_2nd"/>
    <property type="match status" value="1"/>
</dbReference>
<dbReference type="Proteomes" id="UP001420932">
    <property type="component" value="Unassembled WGS sequence"/>
</dbReference>
<dbReference type="EMBL" id="JBBNAF010000013">
    <property type="protein sequence ID" value="KAK9087223.1"/>
    <property type="molecule type" value="Genomic_DNA"/>
</dbReference>
<protein>
    <recommendedName>
        <fullName evidence="1">WDR11 second beta-propeller domain-containing protein</fullName>
    </recommendedName>
</protein>
<dbReference type="AlphaFoldDB" id="A0AAP0HG69"/>
<reference evidence="2 3" key="1">
    <citation type="submission" date="2024-01" db="EMBL/GenBank/DDBJ databases">
        <title>Genome assemblies of Stephania.</title>
        <authorList>
            <person name="Yang L."/>
        </authorList>
    </citation>
    <scope>NUCLEOTIDE SEQUENCE [LARGE SCALE GENOMIC DNA]</scope>
    <source>
        <strain evidence="2">YNDBR</strain>
        <tissue evidence="2">Leaf</tissue>
    </source>
</reference>
<dbReference type="PANTHER" id="PTHR48040:SF13">
    <property type="entry name" value="ABC TRANSPORTER G FAMILY MEMBER 31"/>
    <property type="match status" value="1"/>
</dbReference>
<gene>
    <name evidence="2" type="ORF">Syun_029617</name>
</gene>
<sequence>MLEKGFTPIVFEADDGVGGVWTRTIETTKLQTPKQVYQFSDFPHLCYKQTDDAEMVFLKICGKLPPVDISTEKVQYVSANAVAASFCVHNGIVRGFRWLGNTRLLTFSYTQKSNGIPPIPDGYNPATRMLEISTPAAEQRIGEDVANIYKNSDQFRDTVMDLLMVMGSLYAACLFLGVSNSSSQANGCFY</sequence>
<name>A0AAP0HG69_9MAGN</name>
<organism evidence="2 3">
    <name type="scientific">Stephania yunnanensis</name>
    <dbReference type="NCBI Taxonomy" id="152371"/>
    <lineage>
        <taxon>Eukaryota</taxon>
        <taxon>Viridiplantae</taxon>
        <taxon>Streptophyta</taxon>
        <taxon>Embryophyta</taxon>
        <taxon>Tracheophyta</taxon>
        <taxon>Spermatophyta</taxon>
        <taxon>Magnoliopsida</taxon>
        <taxon>Ranunculales</taxon>
        <taxon>Menispermaceae</taxon>
        <taxon>Menispermoideae</taxon>
        <taxon>Cissampelideae</taxon>
        <taxon>Stephania</taxon>
    </lineage>
</organism>
<comment type="caution">
    <text evidence="2">The sequence shown here is derived from an EMBL/GenBank/DDBJ whole genome shotgun (WGS) entry which is preliminary data.</text>
</comment>
<dbReference type="Gene3D" id="3.50.50.60">
    <property type="entry name" value="FAD/NAD(P)-binding domain"/>
    <property type="match status" value="1"/>
</dbReference>
<feature type="domain" description="WDR11 second beta-propeller" evidence="1">
    <location>
        <begin position="74"/>
        <end position="114"/>
    </location>
</feature>
<dbReference type="PANTHER" id="PTHR48040">
    <property type="entry name" value="PLEIOTROPIC DRUG RESISTANCE PROTEIN 1-LIKE ISOFORM X1"/>
    <property type="match status" value="1"/>
</dbReference>
<evidence type="ECO:0000313" key="3">
    <source>
        <dbReference type="Proteomes" id="UP001420932"/>
    </source>
</evidence>
<evidence type="ECO:0000313" key="2">
    <source>
        <dbReference type="EMBL" id="KAK9087223.1"/>
    </source>
</evidence>
<dbReference type="InterPro" id="IPR036188">
    <property type="entry name" value="FAD/NAD-bd_sf"/>
</dbReference>